<keyword evidence="12" id="KW-0808">Transferase</keyword>
<evidence type="ECO:0000256" key="10">
    <source>
        <dbReference type="ARBA" id="ARBA00032062"/>
    </source>
</evidence>
<evidence type="ECO:0000256" key="9">
    <source>
        <dbReference type="ARBA" id="ARBA00023136"/>
    </source>
</evidence>
<gene>
    <name evidence="11" type="primary">ALG14</name>
    <name evidence="12" type="ORF">CONCODRAFT_61099</name>
</gene>
<dbReference type="Gene3D" id="3.40.50.2000">
    <property type="entry name" value="Glycogen Phosphorylase B"/>
    <property type="match status" value="1"/>
</dbReference>
<sequence>MIIYSLILVLTLICVGYWLLIVKSSNIPKKRLKLGIVMGSGGHTMEMTQLLQSLDTLTFPSRSYFITSGDKLSEDKVKAVELEVFKSQSKQYKIIQIPRSREVGQSWLTVPFSVLKTLMIASKVLLDEDLDTLISNGPGTSVSLFYSIKLFKIFKLISTELIYIESIARVNSLSLSGKLVYPITDLFLVQWPQLLKNYKKAKYKGILV</sequence>
<dbReference type="GO" id="GO:0006488">
    <property type="term" value="P:dolichol-linked oligosaccharide biosynthetic process"/>
    <property type="evidence" value="ECO:0007669"/>
    <property type="project" value="InterPro"/>
</dbReference>
<comment type="similarity">
    <text evidence="3 11">Belongs to the ALG14 family.</text>
</comment>
<dbReference type="EMBL" id="KQ964642">
    <property type="protein sequence ID" value="KXN67352.1"/>
    <property type="molecule type" value="Genomic_DNA"/>
</dbReference>
<dbReference type="GO" id="GO:0043541">
    <property type="term" value="C:UDP-N-acetylglucosamine transferase complex"/>
    <property type="evidence" value="ECO:0007669"/>
    <property type="project" value="TreeGrafter"/>
</dbReference>
<dbReference type="Pfam" id="PF08660">
    <property type="entry name" value="Alg14"/>
    <property type="match status" value="1"/>
</dbReference>
<dbReference type="STRING" id="796925.A0A137NXB4"/>
<dbReference type="OrthoDB" id="17098at2759"/>
<protein>
    <recommendedName>
        <fullName evidence="5 11">UDP-N-acetylglucosamine transferase subunit ALG14</fullName>
    </recommendedName>
    <alternativeName>
        <fullName evidence="10 11">Asparagine-linked glycosylation protein 14</fullName>
    </alternativeName>
</protein>
<evidence type="ECO:0000313" key="12">
    <source>
        <dbReference type="EMBL" id="KXN67352.1"/>
    </source>
</evidence>
<dbReference type="PANTHER" id="PTHR12154:SF4">
    <property type="entry name" value="UDP-N-ACETYLGLUCOSAMINE TRANSFERASE SUBUNIT ALG14 HOMOLOG"/>
    <property type="match status" value="1"/>
</dbReference>
<comment type="subunit">
    <text evidence="4 11">Heterodimer with ALG13 to form a functional enzyme.</text>
</comment>
<dbReference type="GO" id="GO:0004577">
    <property type="term" value="F:N-acetylglucosaminyldiphosphodolichol N-acetylglucosaminyltransferase activity"/>
    <property type="evidence" value="ECO:0007669"/>
    <property type="project" value="TreeGrafter"/>
</dbReference>
<keyword evidence="8" id="KW-1133">Transmembrane helix</keyword>
<evidence type="ECO:0000256" key="3">
    <source>
        <dbReference type="ARBA" id="ARBA00009731"/>
    </source>
</evidence>
<keyword evidence="6" id="KW-0812">Transmembrane</keyword>
<evidence type="ECO:0000256" key="4">
    <source>
        <dbReference type="ARBA" id="ARBA00011335"/>
    </source>
</evidence>
<name>A0A137NXB4_CONC2</name>
<proteinExistence type="inferred from homology"/>
<dbReference type="GO" id="GO:0031965">
    <property type="term" value="C:nuclear membrane"/>
    <property type="evidence" value="ECO:0007669"/>
    <property type="project" value="UniProtKB-SubCell"/>
</dbReference>
<comment type="function">
    <text evidence="11">Involved in protein N-glycosylation. Essential for the second step of the dolichol-linked oligosaccharide pathway. Anchors the catalytic subunit ALG13 to the ER.</text>
</comment>
<evidence type="ECO:0000256" key="5">
    <source>
        <dbReference type="ARBA" id="ARBA00017467"/>
    </source>
</evidence>
<dbReference type="AlphaFoldDB" id="A0A137NXB4"/>
<dbReference type="PANTHER" id="PTHR12154">
    <property type="entry name" value="GLYCOSYL TRANSFERASE-RELATED"/>
    <property type="match status" value="1"/>
</dbReference>
<accession>A0A137NXB4</accession>
<evidence type="ECO:0000256" key="8">
    <source>
        <dbReference type="ARBA" id="ARBA00022989"/>
    </source>
</evidence>
<dbReference type="InterPro" id="IPR013969">
    <property type="entry name" value="Oligosacch_biosynth_Alg14"/>
</dbReference>
<reference evidence="12 13" key="1">
    <citation type="journal article" date="2015" name="Genome Biol. Evol.">
        <title>Phylogenomic analyses indicate that early fungi evolved digesting cell walls of algal ancestors of land plants.</title>
        <authorList>
            <person name="Chang Y."/>
            <person name="Wang S."/>
            <person name="Sekimoto S."/>
            <person name="Aerts A.L."/>
            <person name="Choi C."/>
            <person name="Clum A."/>
            <person name="LaButti K.M."/>
            <person name="Lindquist E.A."/>
            <person name="Yee Ngan C."/>
            <person name="Ohm R.A."/>
            <person name="Salamov A.A."/>
            <person name="Grigoriev I.V."/>
            <person name="Spatafora J.W."/>
            <person name="Berbee M.L."/>
        </authorList>
    </citation>
    <scope>NUCLEOTIDE SEQUENCE [LARGE SCALE GENOMIC DNA]</scope>
    <source>
        <strain evidence="12 13">NRRL 28638</strain>
    </source>
</reference>
<organism evidence="12 13">
    <name type="scientific">Conidiobolus coronatus (strain ATCC 28846 / CBS 209.66 / NRRL 28638)</name>
    <name type="common">Delacroixia coronata</name>
    <dbReference type="NCBI Taxonomy" id="796925"/>
    <lineage>
        <taxon>Eukaryota</taxon>
        <taxon>Fungi</taxon>
        <taxon>Fungi incertae sedis</taxon>
        <taxon>Zoopagomycota</taxon>
        <taxon>Entomophthoromycotina</taxon>
        <taxon>Entomophthoromycetes</taxon>
        <taxon>Entomophthorales</taxon>
        <taxon>Ancylistaceae</taxon>
        <taxon>Conidiobolus</taxon>
    </lineage>
</organism>
<dbReference type="Proteomes" id="UP000070444">
    <property type="component" value="Unassembled WGS sequence"/>
</dbReference>
<keyword evidence="9" id="KW-0472">Membrane</keyword>
<dbReference type="OMA" id="GTCCIIT"/>
<evidence type="ECO:0000256" key="1">
    <source>
        <dbReference type="ARBA" id="ARBA00004389"/>
    </source>
</evidence>
<evidence type="ECO:0000256" key="2">
    <source>
        <dbReference type="ARBA" id="ARBA00004590"/>
    </source>
</evidence>
<keyword evidence="13" id="KW-1185">Reference proteome</keyword>
<keyword evidence="7 11" id="KW-0256">Endoplasmic reticulum</keyword>
<evidence type="ECO:0000256" key="7">
    <source>
        <dbReference type="ARBA" id="ARBA00022824"/>
    </source>
</evidence>
<evidence type="ECO:0000256" key="6">
    <source>
        <dbReference type="ARBA" id="ARBA00022692"/>
    </source>
</evidence>
<evidence type="ECO:0000256" key="11">
    <source>
        <dbReference type="RuleBase" id="RU362127"/>
    </source>
</evidence>
<comment type="subcellular location">
    <subcellularLocation>
        <location evidence="1 11">Endoplasmic reticulum membrane</location>
        <topology evidence="1 11">Single-pass membrane protein</topology>
    </subcellularLocation>
    <subcellularLocation>
        <location evidence="2">Nucleus membrane</location>
        <topology evidence="2">Single-pass membrane protein</topology>
    </subcellularLocation>
</comment>
<evidence type="ECO:0000313" key="13">
    <source>
        <dbReference type="Proteomes" id="UP000070444"/>
    </source>
</evidence>